<evidence type="ECO:0000256" key="7">
    <source>
        <dbReference type="ARBA" id="ARBA00023242"/>
    </source>
</evidence>
<accession>A0A9N9VYR4</accession>
<evidence type="ECO:0000256" key="6">
    <source>
        <dbReference type="ARBA" id="ARBA00023163"/>
    </source>
</evidence>
<keyword evidence="3" id="KW-0862">Zinc</keyword>
<dbReference type="CDD" id="cd12148">
    <property type="entry name" value="fungal_TF_MHR"/>
    <property type="match status" value="1"/>
</dbReference>
<keyword evidence="2" id="KW-0479">Metal-binding</keyword>
<feature type="domain" description="Xylanolytic transcriptional activator regulatory" evidence="8">
    <location>
        <begin position="291"/>
        <end position="364"/>
    </location>
</feature>
<dbReference type="InterPro" id="IPR007219">
    <property type="entry name" value="XnlR_reg_dom"/>
</dbReference>
<evidence type="ECO:0000256" key="3">
    <source>
        <dbReference type="ARBA" id="ARBA00022833"/>
    </source>
</evidence>
<dbReference type="GO" id="GO:0008270">
    <property type="term" value="F:zinc ion binding"/>
    <property type="evidence" value="ECO:0007669"/>
    <property type="project" value="InterPro"/>
</dbReference>
<dbReference type="SMART" id="SM00906">
    <property type="entry name" value="Fungal_trans"/>
    <property type="match status" value="1"/>
</dbReference>
<dbReference type="Pfam" id="PF04082">
    <property type="entry name" value="Fungal_trans"/>
    <property type="match status" value="1"/>
</dbReference>
<dbReference type="OrthoDB" id="6612291at2759"/>
<dbReference type="PANTHER" id="PTHR47782">
    <property type="entry name" value="ZN(II)2CYS6 TRANSCRIPTION FACTOR (EUROFUNG)-RELATED"/>
    <property type="match status" value="1"/>
</dbReference>
<dbReference type="GO" id="GO:0005634">
    <property type="term" value="C:nucleus"/>
    <property type="evidence" value="ECO:0007669"/>
    <property type="project" value="UniProtKB-SubCell"/>
</dbReference>
<keyword evidence="4" id="KW-0805">Transcription regulation</keyword>
<dbReference type="Proteomes" id="UP000696573">
    <property type="component" value="Unassembled WGS sequence"/>
</dbReference>
<comment type="subcellular location">
    <subcellularLocation>
        <location evidence="1">Nucleus</location>
    </subcellularLocation>
</comment>
<dbReference type="GO" id="GO:0006351">
    <property type="term" value="P:DNA-templated transcription"/>
    <property type="evidence" value="ECO:0007669"/>
    <property type="project" value="InterPro"/>
</dbReference>
<gene>
    <name evidence="9" type="ORF">CRHIZ90672A_00017445</name>
</gene>
<dbReference type="AlphaFoldDB" id="A0A9N9VYR4"/>
<evidence type="ECO:0000313" key="9">
    <source>
        <dbReference type="EMBL" id="CAH0033157.1"/>
    </source>
</evidence>
<dbReference type="GO" id="GO:0043565">
    <property type="term" value="F:sequence-specific DNA binding"/>
    <property type="evidence" value="ECO:0007669"/>
    <property type="project" value="TreeGrafter"/>
</dbReference>
<keyword evidence="6" id="KW-0804">Transcription</keyword>
<proteinExistence type="predicted"/>
<evidence type="ECO:0000256" key="5">
    <source>
        <dbReference type="ARBA" id="ARBA00023125"/>
    </source>
</evidence>
<protein>
    <recommendedName>
        <fullName evidence="8">Xylanolytic transcriptional activator regulatory domain-containing protein</fullName>
    </recommendedName>
</protein>
<dbReference type="EMBL" id="CABFNQ020000746">
    <property type="protein sequence ID" value="CAH0033157.1"/>
    <property type="molecule type" value="Genomic_DNA"/>
</dbReference>
<name>A0A9N9VYR4_9HYPO</name>
<evidence type="ECO:0000256" key="4">
    <source>
        <dbReference type="ARBA" id="ARBA00023015"/>
    </source>
</evidence>
<keyword evidence="10" id="KW-1185">Reference proteome</keyword>
<organism evidence="9 10">
    <name type="scientific">Clonostachys rhizophaga</name>
    <dbReference type="NCBI Taxonomy" id="160324"/>
    <lineage>
        <taxon>Eukaryota</taxon>
        <taxon>Fungi</taxon>
        <taxon>Dikarya</taxon>
        <taxon>Ascomycota</taxon>
        <taxon>Pezizomycotina</taxon>
        <taxon>Sordariomycetes</taxon>
        <taxon>Hypocreomycetidae</taxon>
        <taxon>Hypocreales</taxon>
        <taxon>Bionectriaceae</taxon>
        <taxon>Clonostachys</taxon>
    </lineage>
</organism>
<evidence type="ECO:0000256" key="2">
    <source>
        <dbReference type="ARBA" id="ARBA00022723"/>
    </source>
</evidence>
<dbReference type="GO" id="GO:0000981">
    <property type="term" value="F:DNA-binding transcription factor activity, RNA polymerase II-specific"/>
    <property type="evidence" value="ECO:0007669"/>
    <property type="project" value="TreeGrafter"/>
</dbReference>
<evidence type="ECO:0000313" key="10">
    <source>
        <dbReference type="Proteomes" id="UP000696573"/>
    </source>
</evidence>
<keyword evidence="5" id="KW-0238">DNA-binding</keyword>
<dbReference type="InterPro" id="IPR052202">
    <property type="entry name" value="Yeast_MetPath_Reg"/>
</dbReference>
<dbReference type="PANTHER" id="PTHR47782:SF14">
    <property type="entry name" value="ZN(II)2CYS6 TRANSCRIPTION FACTOR (EUROFUNG)"/>
    <property type="match status" value="1"/>
</dbReference>
<dbReference type="GO" id="GO:0045944">
    <property type="term" value="P:positive regulation of transcription by RNA polymerase II"/>
    <property type="evidence" value="ECO:0007669"/>
    <property type="project" value="TreeGrafter"/>
</dbReference>
<sequence length="689" mass="75576">MSQLRSGRSPLRAVHKAQARRERLAWLEDEISAVFSINCCSIKTGTSLRNALGGSPRDQQIISARRDEPLHTPASGTQASSVDAASASVDNPGLSLLALNATGEPRYLGPSSGSFIANYIALLARSLGPNQARCRPPPPNSNNGDGREGAMTVADVHKALSPDLARFLARSFQLWMLPLYPLFSNEDLDRLVTRCSDYETSSQKKTFEQNCDMIIYFLVMALGATNAPHTLKETKEPSQLDSSMPSASHLYGAALNLFEHSIQHHRPSVFLIQTLVLISMYSSYGPSGLSQWQLSGLAMRMAVELGLHCSYSGSQISDLDIDRRNRVFWASFIIEITLAYNLGRPPSITDDYITAKLPEGLGETAFGVQHIKHRRIQNRIMASVYCTNPSKTISMEDRLQVIESLQTELDGWRDFLAGLYEHDKTSVYPHSYWERLYYSTSFVLHRSSPLCPQPSPKSAEFCIRSAGHYIDNLLGVLRSTNVPITWMLVQGVIFAGLTILVTARTTASKLAQYAGPSFLLVDLANWTRKCSLCITIINERWSEDLVASLDAQYETLAIDTLKIFATGLIGNVSSTTATSTTSPGLASNLDSVPNTCGTCDAPAWSAGGDAPAWSAGGDAPLEPSPPMEWRSFEPFRDFLGWDNGQAFWNIFPAQSGFGIFDALGAAAGQEAYMTDQYGSQEWTNMFLGL</sequence>
<reference evidence="9" key="1">
    <citation type="submission" date="2021-10" db="EMBL/GenBank/DDBJ databases">
        <authorList>
            <person name="Piombo E."/>
        </authorList>
    </citation>
    <scope>NUCLEOTIDE SEQUENCE</scope>
</reference>
<evidence type="ECO:0000256" key="1">
    <source>
        <dbReference type="ARBA" id="ARBA00004123"/>
    </source>
</evidence>
<comment type="caution">
    <text evidence="9">The sequence shown here is derived from an EMBL/GenBank/DDBJ whole genome shotgun (WGS) entry which is preliminary data.</text>
</comment>
<evidence type="ECO:0000259" key="8">
    <source>
        <dbReference type="SMART" id="SM00906"/>
    </source>
</evidence>
<keyword evidence="7" id="KW-0539">Nucleus</keyword>